<comment type="caution">
    <text evidence="7">The sequence shown here is derived from an EMBL/GenBank/DDBJ whole genome shotgun (WGS) entry which is preliminary data.</text>
</comment>
<dbReference type="InterPro" id="IPR050771">
    <property type="entry name" value="Alpha-ketoacid_DH_E1_comp"/>
</dbReference>
<name>A0ABW4Z9L9_9BACT</name>
<reference evidence="8" key="1">
    <citation type="journal article" date="2019" name="Int. J. Syst. Evol. Microbiol.">
        <title>The Global Catalogue of Microorganisms (GCM) 10K type strain sequencing project: providing services to taxonomists for standard genome sequencing and annotation.</title>
        <authorList>
            <consortium name="The Broad Institute Genomics Platform"/>
            <consortium name="The Broad Institute Genome Sequencing Center for Infectious Disease"/>
            <person name="Wu L."/>
            <person name="Ma J."/>
        </authorList>
    </citation>
    <scope>NUCLEOTIDE SEQUENCE [LARGE SCALE GENOMIC DNA]</scope>
    <source>
        <strain evidence="8">CCUG 57942</strain>
    </source>
</reference>
<dbReference type="SUPFAM" id="SSF52518">
    <property type="entry name" value="Thiamin diphosphate-binding fold (THDP-binding)"/>
    <property type="match status" value="1"/>
</dbReference>
<comment type="function">
    <text evidence="4">The branched-chain alpha-keto dehydrogenase complex catalyzes the overall conversion of alpha-keto acids to acyl-CoA and CO(2). It contains multiple copies of three enzymatic components: branched-chain alpha-keto acid decarboxylase (E1), lipoamide acyltransferase (E2) and lipoamide dehydrogenase (E3).</text>
</comment>
<dbReference type="Pfam" id="PF00676">
    <property type="entry name" value="E1_dh"/>
    <property type="match status" value="1"/>
</dbReference>
<dbReference type="Gene3D" id="3.40.50.970">
    <property type="match status" value="1"/>
</dbReference>
<sequence>MTEQESSTAASTPDKDFTREIYRSMLRGRVIETKLSNLYKAGKIVGGVYLGKGQEAVSAALGTSLEWGKDVFAPLIRDQAGRMAFGEDPLDTTRTYLGSAKGPMRGRDGNIHRGRPADGLLAMISHLGAAVAQVGGALLAKRLKGELDGCVGATCIGDGATSTGAFHEGLNFVAVERLPMVVVVADNQFAYSTPTEKQYACDDLVDRAQGYGVAGHSVDGTDLFACAEVIGNAVAAARAGGGPQLVVAKLLRLTGHGEHDDGSYVPQEVRDGRYGRDCIEVGKAQLIERGWLSEEEYGQWLEEINEEAQSAVATAQREDGPNPYQEEWTAISSPSLGGLQ</sequence>
<dbReference type="RefSeq" id="WP_377086407.1">
    <property type="nucleotide sequence ID" value="NZ_JBHSJL010000014.1"/>
</dbReference>
<dbReference type="Proteomes" id="UP001597389">
    <property type="component" value="Unassembled WGS sequence"/>
</dbReference>
<evidence type="ECO:0000313" key="8">
    <source>
        <dbReference type="Proteomes" id="UP001597389"/>
    </source>
</evidence>
<evidence type="ECO:0000256" key="2">
    <source>
        <dbReference type="ARBA" id="ARBA00023002"/>
    </source>
</evidence>
<protein>
    <recommendedName>
        <fullName evidence="4">2-oxoisovalerate dehydrogenase subunit alpha</fullName>
        <ecNumber evidence="4">1.2.4.4</ecNumber>
    </recommendedName>
    <alternativeName>
        <fullName evidence="4">Branched-chain alpha-keto acid dehydrogenase E1 component alpha chain</fullName>
    </alternativeName>
</protein>
<dbReference type="InterPro" id="IPR029061">
    <property type="entry name" value="THDP-binding"/>
</dbReference>
<keyword evidence="2 4" id="KW-0560">Oxidoreductase</keyword>
<dbReference type="PANTHER" id="PTHR43380">
    <property type="entry name" value="2-OXOISOVALERATE DEHYDROGENASE SUBUNIT ALPHA, MITOCHONDRIAL"/>
    <property type="match status" value="1"/>
</dbReference>
<feature type="region of interest" description="Disordered" evidence="5">
    <location>
        <begin position="309"/>
        <end position="340"/>
    </location>
</feature>
<evidence type="ECO:0000259" key="6">
    <source>
        <dbReference type="Pfam" id="PF00676"/>
    </source>
</evidence>
<evidence type="ECO:0000256" key="4">
    <source>
        <dbReference type="RuleBase" id="RU365014"/>
    </source>
</evidence>
<evidence type="ECO:0000256" key="1">
    <source>
        <dbReference type="ARBA" id="ARBA00001964"/>
    </source>
</evidence>
<accession>A0ABW4Z9L9</accession>
<comment type="similarity">
    <text evidence="4">Belongs to the BCKDHA family.</text>
</comment>
<dbReference type="InterPro" id="IPR001017">
    <property type="entry name" value="DH_E1"/>
</dbReference>
<comment type="cofactor">
    <cofactor evidence="1 4">
        <name>thiamine diphosphate</name>
        <dbReference type="ChEBI" id="CHEBI:58937"/>
    </cofactor>
</comment>
<organism evidence="7 8">
    <name type="scientific">Rubritalea tangerina</name>
    <dbReference type="NCBI Taxonomy" id="430798"/>
    <lineage>
        <taxon>Bacteria</taxon>
        <taxon>Pseudomonadati</taxon>
        <taxon>Verrucomicrobiota</taxon>
        <taxon>Verrucomicrobiia</taxon>
        <taxon>Verrucomicrobiales</taxon>
        <taxon>Rubritaleaceae</taxon>
        <taxon>Rubritalea</taxon>
    </lineage>
</organism>
<feature type="domain" description="Dehydrogenase E1 component" evidence="6">
    <location>
        <begin position="28"/>
        <end position="323"/>
    </location>
</feature>
<dbReference type="PANTHER" id="PTHR43380:SF1">
    <property type="entry name" value="2-OXOISOVALERATE DEHYDROGENASE SUBUNIT ALPHA, MITOCHONDRIAL"/>
    <property type="match status" value="1"/>
</dbReference>
<proteinExistence type="inferred from homology"/>
<feature type="compositionally biased region" description="Polar residues" evidence="5">
    <location>
        <begin position="330"/>
        <end position="340"/>
    </location>
</feature>
<gene>
    <name evidence="7" type="ORF">ACFSW8_05690</name>
</gene>
<keyword evidence="8" id="KW-1185">Reference proteome</keyword>
<dbReference type="CDD" id="cd02000">
    <property type="entry name" value="TPP_E1_PDC_ADC_BCADC"/>
    <property type="match status" value="1"/>
</dbReference>
<dbReference type="EC" id="1.2.4.4" evidence="4"/>
<comment type="catalytic activity">
    <reaction evidence="4">
        <text>N(6)-[(R)-lipoyl]-L-lysyl-[protein] + 3-methyl-2-oxobutanoate + H(+) = N(6)-[(R)-S(8)-2-methylpropanoyldihydrolipoyl]-L-lysyl-[protein] + CO2</text>
        <dbReference type="Rhea" id="RHEA:13457"/>
        <dbReference type="Rhea" id="RHEA-COMP:10474"/>
        <dbReference type="Rhea" id="RHEA-COMP:10497"/>
        <dbReference type="ChEBI" id="CHEBI:11851"/>
        <dbReference type="ChEBI" id="CHEBI:15378"/>
        <dbReference type="ChEBI" id="CHEBI:16526"/>
        <dbReference type="ChEBI" id="CHEBI:83099"/>
        <dbReference type="ChEBI" id="CHEBI:83142"/>
        <dbReference type="EC" id="1.2.4.4"/>
    </reaction>
</comment>
<evidence type="ECO:0000256" key="3">
    <source>
        <dbReference type="ARBA" id="ARBA00023052"/>
    </source>
</evidence>
<evidence type="ECO:0000313" key="7">
    <source>
        <dbReference type="EMBL" id="MFD2158382.1"/>
    </source>
</evidence>
<dbReference type="EMBL" id="JBHUJB010000022">
    <property type="protein sequence ID" value="MFD2158382.1"/>
    <property type="molecule type" value="Genomic_DNA"/>
</dbReference>
<evidence type="ECO:0000256" key="5">
    <source>
        <dbReference type="SAM" id="MobiDB-lite"/>
    </source>
</evidence>
<keyword evidence="3 4" id="KW-0786">Thiamine pyrophosphate</keyword>